<evidence type="ECO:0000256" key="4">
    <source>
        <dbReference type="ARBA" id="ARBA00022980"/>
    </source>
</evidence>
<dbReference type="InterPro" id="IPR000244">
    <property type="entry name" value="Ribosomal_bL9"/>
</dbReference>
<sequence>MKLILTADVPNLGAPGDIVEVKDGYGRNYLLPRQLAIPATRGAEKQVAAIKRAQKARQIRDLGHAREVAGQLGNLSVTVKAKAAGDSGRLFGSVTAADVVDAVRAAGGPPIDRRAVEVPGQIKTVGNHAVTIRLHPEVTTELGVEVVAS</sequence>
<dbReference type="InterPro" id="IPR036791">
    <property type="entry name" value="Ribosomal_bL9_C_sf"/>
</dbReference>
<dbReference type="GO" id="GO:1990904">
    <property type="term" value="C:ribonucleoprotein complex"/>
    <property type="evidence" value="ECO:0007669"/>
    <property type="project" value="UniProtKB-KW"/>
</dbReference>
<evidence type="ECO:0000313" key="9">
    <source>
        <dbReference type="EMBL" id="NMH91320.1"/>
    </source>
</evidence>
<evidence type="ECO:0000256" key="6">
    <source>
        <dbReference type="ARBA" id="ARBA00035292"/>
    </source>
</evidence>
<dbReference type="HAMAP" id="MF_00503">
    <property type="entry name" value="Ribosomal_bL9"/>
    <property type="match status" value="1"/>
</dbReference>
<dbReference type="NCBIfam" id="TIGR00158">
    <property type="entry name" value="L9"/>
    <property type="match status" value="1"/>
</dbReference>
<evidence type="ECO:0000256" key="7">
    <source>
        <dbReference type="HAMAP-Rule" id="MF_00503"/>
    </source>
</evidence>
<dbReference type="GO" id="GO:0005840">
    <property type="term" value="C:ribosome"/>
    <property type="evidence" value="ECO:0007669"/>
    <property type="project" value="UniProtKB-KW"/>
</dbReference>
<dbReference type="AlphaFoldDB" id="A0A848DFB4"/>
<keyword evidence="5 7" id="KW-0687">Ribonucleoprotein</keyword>
<accession>A0A848DFB4</accession>
<dbReference type="InterPro" id="IPR020069">
    <property type="entry name" value="Ribosomal_bL9_C"/>
</dbReference>
<dbReference type="SUPFAM" id="SSF55653">
    <property type="entry name" value="Ribosomal protein L9 C-domain"/>
    <property type="match status" value="1"/>
</dbReference>
<evidence type="ECO:0000313" key="10">
    <source>
        <dbReference type="Proteomes" id="UP000586918"/>
    </source>
</evidence>
<dbReference type="PROSITE" id="PS00651">
    <property type="entry name" value="RIBOSOMAL_L9"/>
    <property type="match status" value="1"/>
</dbReference>
<dbReference type="Gene3D" id="3.10.430.100">
    <property type="entry name" value="Ribosomal protein L9, C-terminal domain"/>
    <property type="match status" value="1"/>
</dbReference>
<comment type="similarity">
    <text evidence="1 7">Belongs to the bacterial ribosomal protein bL9 family.</text>
</comment>
<comment type="function">
    <text evidence="7">Binds to the 23S rRNA.</text>
</comment>
<proteinExistence type="inferred from homology"/>
<evidence type="ECO:0000256" key="3">
    <source>
        <dbReference type="ARBA" id="ARBA00022884"/>
    </source>
</evidence>
<dbReference type="InterPro" id="IPR009027">
    <property type="entry name" value="Ribosomal_bL9/RNase_H1_N"/>
</dbReference>
<dbReference type="Gene3D" id="3.40.5.10">
    <property type="entry name" value="Ribosomal protein L9, N-terminal domain"/>
    <property type="match status" value="1"/>
</dbReference>
<keyword evidence="2 7" id="KW-0699">rRNA-binding</keyword>
<name>A0A848DFB4_9PSEU</name>
<keyword evidence="4 7" id="KW-0689">Ribosomal protein</keyword>
<dbReference type="InterPro" id="IPR020594">
    <property type="entry name" value="Ribosomal_bL9_bac/chp"/>
</dbReference>
<dbReference type="GO" id="GO:0006412">
    <property type="term" value="P:translation"/>
    <property type="evidence" value="ECO:0007669"/>
    <property type="project" value="UniProtKB-UniRule"/>
</dbReference>
<reference evidence="9 10" key="1">
    <citation type="submission" date="2020-04" db="EMBL/GenBank/DDBJ databases">
        <authorList>
            <person name="Klaysubun C."/>
            <person name="Duangmal K."/>
            <person name="Lipun K."/>
        </authorList>
    </citation>
    <scope>NUCLEOTIDE SEQUENCE [LARGE SCALE GENOMIC DNA]</scope>
    <source>
        <strain evidence="9 10">DSM 45300</strain>
    </source>
</reference>
<feature type="domain" description="Ribosomal protein L9" evidence="8">
    <location>
        <begin position="13"/>
        <end position="40"/>
    </location>
</feature>
<protein>
    <recommendedName>
        <fullName evidence="6 7">Large ribosomal subunit protein bL9</fullName>
    </recommendedName>
</protein>
<dbReference type="GO" id="GO:0003735">
    <property type="term" value="F:structural constituent of ribosome"/>
    <property type="evidence" value="ECO:0007669"/>
    <property type="project" value="InterPro"/>
</dbReference>
<gene>
    <name evidence="7 9" type="primary">rplI</name>
    <name evidence="9" type="ORF">HF519_06895</name>
</gene>
<dbReference type="Proteomes" id="UP000586918">
    <property type="component" value="Unassembled WGS sequence"/>
</dbReference>
<dbReference type="FunFam" id="3.40.5.10:FF:000003">
    <property type="entry name" value="50S ribosomal protein L9"/>
    <property type="match status" value="1"/>
</dbReference>
<evidence type="ECO:0000256" key="1">
    <source>
        <dbReference type="ARBA" id="ARBA00010605"/>
    </source>
</evidence>
<comment type="caution">
    <text evidence="9">The sequence shown here is derived from an EMBL/GenBank/DDBJ whole genome shotgun (WGS) entry which is preliminary data.</text>
</comment>
<keyword evidence="3 7" id="KW-0694">RNA-binding</keyword>
<dbReference type="SUPFAM" id="SSF55658">
    <property type="entry name" value="L9 N-domain-like"/>
    <property type="match status" value="1"/>
</dbReference>
<dbReference type="Pfam" id="PF03948">
    <property type="entry name" value="Ribosomal_L9_C"/>
    <property type="match status" value="1"/>
</dbReference>
<dbReference type="EMBL" id="JAAXKZ010000016">
    <property type="protein sequence ID" value="NMH91320.1"/>
    <property type="molecule type" value="Genomic_DNA"/>
</dbReference>
<dbReference type="PANTHER" id="PTHR21368">
    <property type="entry name" value="50S RIBOSOMAL PROTEIN L9"/>
    <property type="match status" value="1"/>
</dbReference>
<keyword evidence="10" id="KW-1185">Reference proteome</keyword>
<evidence type="ECO:0000259" key="8">
    <source>
        <dbReference type="PROSITE" id="PS00651"/>
    </source>
</evidence>
<organism evidence="9 10">
    <name type="scientific">Pseudonocardia bannensis</name>
    <dbReference type="NCBI Taxonomy" id="630973"/>
    <lineage>
        <taxon>Bacteria</taxon>
        <taxon>Bacillati</taxon>
        <taxon>Actinomycetota</taxon>
        <taxon>Actinomycetes</taxon>
        <taxon>Pseudonocardiales</taxon>
        <taxon>Pseudonocardiaceae</taxon>
        <taxon>Pseudonocardia</taxon>
    </lineage>
</organism>
<dbReference type="InterPro" id="IPR036935">
    <property type="entry name" value="Ribosomal_bL9_N_sf"/>
</dbReference>
<dbReference type="InterPro" id="IPR020070">
    <property type="entry name" value="Ribosomal_bL9_N"/>
</dbReference>
<dbReference type="RefSeq" id="WP_169411257.1">
    <property type="nucleotide sequence ID" value="NZ_JAAXKZ010000016.1"/>
</dbReference>
<dbReference type="Pfam" id="PF01281">
    <property type="entry name" value="Ribosomal_L9_N"/>
    <property type="match status" value="1"/>
</dbReference>
<evidence type="ECO:0000256" key="5">
    <source>
        <dbReference type="ARBA" id="ARBA00023274"/>
    </source>
</evidence>
<evidence type="ECO:0000256" key="2">
    <source>
        <dbReference type="ARBA" id="ARBA00022730"/>
    </source>
</evidence>
<dbReference type="GO" id="GO:0019843">
    <property type="term" value="F:rRNA binding"/>
    <property type="evidence" value="ECO:0007669"/>
    <property type="project" value="UniProtKB-UniRule"/>
</dbReference>